<gene>
    <name evidence="5" type="ORF">ALEPTO_LOCUS13304</name>
</gene>
<evidence type="ECO:0000256" key="1">
    <source>
        <dbReference type="ARBA" id="ARBA00009802"/>
    </source>
</evidence>
<dbReference type="Gene3D" id="1.10.260.40">
    <property type="entry name" value="lambda repressor-like DNA-binding domains"/>
    <property type="match status" value="1"/>
</dbReference>
<dbReference type="InterPro" id="IPR001387">
    <property type="entry name" value="Cro/C1-type_HTH"/>
</dbReference>
<accession>A0A9N9IY42</accession>
<name>A0A9N9IY42_9GLOM</name>
<proteinExistence type="inferred from homology"/>
<dbReference type="AlphaFoldDB" id="A0A9N9IY42"/>
<evidence type="ECO:0000256" key="3">
    <source>
        <dbReference type="ARBA" id="ARBA00035107"/>
    </source>
</evidence>
<dbReference type="GO" id="GO:0003677">
    <property type="term" value="F:DNA binding"/>
    <property type="evidence" value="ECO:0007669"/>
    <property type="project" value="UniProtKB-KW"/>
</dbReference>
<dbReference type="EMBL" id="CAJVPS010040864">
    <property type="protein sequence ID" value="CAG8751270.1"/>
    <property type="molecule type" value="Genomic_DNA"/>
</dbReference>
<sequence length="93" mass="10495">MKALNLTRAIHPGEILKAELLTPRGISQAELARSINVSVRRVNDICQGKRSITPDTALRLALYFNLGSQGPVKKKKLENRFILYLVPEEIRLE</sequence>
<reference evidence="5" key="1">
    <citation type="submission" date="2021-06" db="EMBL/GenBank/DDBJ databases">
        <authorList>
            <person name="Kallberg Y."/>
            <person name="Tangrot J."/>
            <person name="Rosling A."/>
        </authorList>
    </citation>
    <scope>NUCLEOTIDE SEQUENCE</scope>
    <source>
        <strain evidence="5">FL130A</strain>
    </source>
</reference>
<dbReference type="Proteomes" id="UP000789508">
    <property type="component" value="Unassembled WGS sequence"/>
</dbReference>
<dbReference type="SUPFAM" id="SSF47413">
    <property type="entry name" value="lambda repressor-like DNA-binding domains"/>
    <property type="match status" value="1"/>
</dbReference>
<evidence type="ECO:0000259" key="4">
    <source>
        <dbReference type="PROSITE" id="PS50943"/>
    </source>
</evidence>
<dbReference type="PROSITE" id="PS50943">
    <property type="entry name" value="HTH_CROC1"/>
    <property type="match status" value="1"/>
</dbReference>
<dbReference type="PANTHER" id="PTHR36924">
    <property type="entry name" value="ANTITOXIN HIGA-1"/>
    <property type="match status" value="1"/>
</dbReference>
<evidence type="ECO:0000313" key="5">
    <source>
        <dbReference type="EMBL" id="CAG8751270.1"/>
    </source>
</evidence>
<dbReference type="CDD" id="cd00093">
    <property type="entry name" value="HTH_XRE"/>
    <property type="match status" value="1"/>
</dbReference>
<comment type="similarity">
    <text evidence="1">Belongs to the MBF1 family.</text>
</comment>
<dbReference type="Pfam" id="PF01381">
    <property type="entry name" value="HTH_3"/>
    <property type="match status" value="1"/>
</dbReference>
<dbReference type="InterPro" id="IPR013430">
    <property type="entry name" value="Toxin_antidote_HigA"/>
</dbReference>
<protein>
    <submittedName>
        <fullName evidence="5">6919_t:CDS:1</fullName>
    </submittedName>
</protein>
<organism evidence="5 6">
    <name type="scientific">Ambispora leptoticha</name>
    <dbReference type="NCBI Taxonomy" id="144679"/>
    <lineage>
        <taxon>Eukaryota</taxon>
        <taxon>Fungi</taxon>
        <taxon>Fungi incertae sedis</taxon>
        <taxon>Mucoromycota</taxon>
        <taxon>Glomeromycotina</taxon>
        <taxon>Glomeromycetes</taxon>
        <taxon>Archaeosporales</taxon>
        <taxon>Ambisporaceae</taxon>
        <taxon>Ambispora</taxon>
    </lineage>
</organism>
<evidence type="ECO:0000313" key="6">
    <source>
        <dbReference type="Proteomes" id="UP000789508"/>
    </source>
</evidence>
<dbReference type="NCBIfam" id="TIGR02607">
    <property type="entry name" value="antidote_HigA"/>
    <property type="match status" value="1"/>
</dbReference>
<feature type="non-terminal residue" evidence="5">
    <location>
        <position position="1"/>
    </location>
</feature>
<dbReference type="OrthoDB" id="2438329at2759"/>
<comment type="caution">
    <text evidence="5">The sequence shown here is derived from an EMBL/GenBank/DDBJ whole genome shotgun (WGS) entry which is preliminary data.</text>
</comment>
<dbReference type="PANTHER" id="PTHR36924:SF1">
    <property type="entry name" value="ANTITOXIN HIGA-1"/>
    <property type="match status" value="1"/>
</dbReference>
<dbReference type="InterPro" id="IPR010982">
    <property type="entry name" value="Lambda_DNA-bd_dom_sf"/>
</dbReference>
<comment type="function">
    <text evidence="3">Transcriptional coactivator that stimulates GCN4-dependent transcriptional activity by bridging the DNA-binding region of GCN4 and TBP (SPT15), thereby recruiting TBP to GCN4-bound promoters. Involved in induction of the ribosome quality control (RQC) pathway; a pathway that degrades nascent peptide chains during problematic translation. Required to prevent stalled ribosomes from frameshifting.</text>
</comment>
<keyword evidence="6" id="KW-1185">Reference proteome</keyword>
<dbReference type="SMART" id="SM00530">
    <property type="entry name" value="HTH_XRE"/>
    <property type="match status" value="1"/>
</dbReference>
<feature type="domain" description="HTH cro/C1-type" evidence="4">
    <location>
        <begin position="24"/>
        <end position="72"/>
    </location>
</feature>
<evidence type="ECO:0000256" key="2">
    <source>
        <dbReference type="ARBA" id="ARBA00023125"/>
    </source>
</evidence>
<keyword evidence="2" id="KW-0238">DNA-binding</keyword>